<dbReference type="CDD" id="cd06530">
    <property type="entry name" value="S26_SPase_I"/>
    <property type="match status" value="1"/>
</dbReference>
<evidence type="ECO:0000256" key="11">
    <source>
        <dbReference type="PIRSR" id="PIRSR600223-1"/>
    </source>
</evidence>
<dbReference type="InterPro" id="IPR000223">
    <property type="entry name" value="Pept_S26A_signal_pept_1"/>
</dbReference>
<dbReference type="PRINTS" id="PR00727">
    <property type="entry name" value="LEADERPTASE"/>
</dbReference>
<accession>A0A7C3KR32</accession>
<dbReference type="PANTHER" id="PTHR43390">
    <property type="entry name" value="SIGNAL PEPTIDASE I"/>
    <property type="match status" value="1"/>
</dbReference>
<protein>
    <recommendedName>
        <fullName evidence="5 12">Signal peptidase I</fullName>
        <ecNumber evidence="4 12">3.4.21.89</ecNumber>
    </recommendedName>
</protein>
<name>A0A7C3KR32_DICTH</name>
<keyword evidence="12" id="KW-0645">Protease</keyword>
<keyword evidence="6" id="KW-1003">Cell membrane</keyword>
<evidence type="ECO:0000256" key="7">
    <source>
        <dbReference type="ARBA" id="ARBA00022692"/>
    </source>
</evidence>
<dbReference type="GO" id="GO:0005886">
    <property type="term" value="C:plasma membrane"/>
    <property type="evidence" value="ECO:0007669"/>
    <property type="project" value="UniProtKB-SubCell"/>
</dbReference>
<dbReference type="PROSITE" id="PS00761">
    <property type="entry name" value="SPASE_I_3"/>
    <property type="match status" value="1"/>
</dbReference>
<dbReference type="Pfam" id="PF10502">
    <property type="entry name" value="Peptidase_S26"/>
    <property type="match status" value="1"/>
</dbReference>
<feature type="active site" evidence="11">
    <location>
        <position position="55"/>
    </location>
</feature>
<dbReference type="GO" id="GO:0009003">
    <property type="term" value="F:signal peptidase activity"/>
    <property type="evidence" value="ECO:0007669"/>
    <property type="project" value="UniProtKB-EC"/>
</dbReference>
<sequence length="187" mass="21786">MKDKLLEIFRNILSKRQELKQHEWYDLLETIVLAFILAFIIKSFILQISYIPTGSMIPTLNEREAVLVIRIPYYFREPKRGEIIVFKYPEDPTKEYVKRLIGLPGDTVEIKNGIVYVNGKVLDEPYVKNKSYDNYGPVKVPENSYFVLGDNRPVSVDSRYWGFVPKKNLVGKAVLLLWPPQRIGLVH</sequence>
<evidence type="ECO:0000256" key="8">
    <source>
        <dbReference type="ARBA" id="ARBA00022801"/>
    </source>
</evidence>
<dbReference type="GO" id="GO:0006465">
    <property type="term" value="P:signal peptide processing"/>
    <property type="evidence" value="ECO:0007669"/>
    <property type="project" value="InterPro"/>
</dbReference>
<proteinExistence type="inferred from homology"/>
<dbReference type="FunFam" id="2.10.109.10:FF:000008">
    <property type="entry name" value="Signal peptidase I"/>
    <property type="match status" value="1"/>
</dbReference>
<comment type="similarity">
    <text evidence="3 12">Belongs to the peptidase S26 family.</text>
</comment>
<evidence type="ECO:0000256" key="4">
    <source>
        <dbReference type="ARBA" id="ARBA00013208"/>
    </source>
</evidence>
<evidence type="ECO:0000256" key="6">
    <source>
        <dbReference type="ARBA" id="ARBA00022475"/>
    </source>
</evidence>
<gene>
    <name evidence="14" type="primary">lepB</name>
    <name evidence="14" type="ORF">ENU78_02735</name>
</gene>
<dbReference type="GO" id="GO:0004252">
    <property type="term" value="F:serine-type endopeptidase activity"/>
    <property type="evidence" value="ECO:0007669"/>
    <property type="project" value="InterPro"/>
</dbReference>
<dbReference type="AlphaFoldDB" id="A0A7C3KR32"/>
<evidence type="ECO:0000256" key="12">
    <source>
        <dbReference type="RuleBase" id="RU362042"/>
    </source>
</evidence>
<organism evidence="14">
    <name type="scientific">Dictyoglomus thermophilum</name>
    <dbReference type="NCBI Taxonomy" id="14"/>
    <lineage>
        <taxon>Bacteria</taxon>
        <taxon>Pseudomonadati</taxon>
        <taxon>Dictyoglomota</taxon>
        <taxon>Dictyoglomia</taxon>
        <taxon>Dictyoglomales</taxon>
        <taxon>Dictyoglomaceae</taxon>
        <taxon>Dictyoglomus</taxon>
    </lineage>
</organism>
<evidence type="ECO:0000256" key="5">
    <source>
        <dbReference type="ARBA" id="ARBA00019232"/>
    </source>
</evidence>
<evidence type="ECO:0000256" key="1">
    <source>
        <dbReference type="ARBA" id="ARBA00000677"/>
    </source>
</evidence>
<dbReference type="InterPro" id="IPR019758">
    <property type="entry name" value="Pept_S26A_signal_pept_1_CS"/>
</dbReference>
<evidence type="ECO:0000313" key="14">
    <source>
        <dbReference type="EMBL" id="HGK23357.1"/>
    </source>
</evidence>
<feature type="domain" description="Peptidase S26" evidence="13">
    <location>
        <begin position="26"/>
        <end position="178"/>
    </location>
</feature>
<evidence type="ECO:0000256" key="10">
    <source>
        <dbReference type="ARBA" id="ARBA00023136"/>
    </source>
</evidence>
<comment type="caution">
    <text evidence="14">The sequence shown here is derived from an EMBL/GenBank/DDBJ whole genome shotgun (WGS) entry which is preliminary data.</text>
</comment>
<evidence type="ECO:0000256" key="2">
    <source>
        <dbReference type="ARBA" id="ARBA00004401"/>
    </source>
</evidence>
<dbReference type="Gene3D" id="2.10.109.10">
    <property type="entry name" value="Umud Fragment, subunit A"/>
    <property type="match status" value="1"/>
</dbReference>
<dbReference type="EC" id="3.4.21.89" evidence="4 12"/>
<evidence type="ECO:0000256" key="3">
    <source>
        <dbReference type="ARBA" id="ARBA00009370"/>
    </source>
</evidence>
<dbReference type="RefSeq" id="WP_012547465.1">
    <property type="nucleotide sequence ID" value="NZ_VTFL01000004.1"/>
</dbReference>
<feature type="active site" evidence="11">
    <location>
        <position position="98"/>
    </location>
</feature>
<comment type="subcellular location">
    <subcellularLocation>
        <location evidence="2">Cell membrane</location>
        <topology evidence="2">Single-pass type II membrane protein</topology>
    </subcellularLocation>
    <subcellularLocation>
        <location evidence="12">Membrane</location>
        <topology evidence="12">Single-pass type II membrane protein</topology>
    </subcellularLocation>
</comment>
<dbReference type="InterPro" id="IPR036286">
    <property type="entry name" value="LexA/Signal_pep-like_sf"/>
</dbReference>
<keyword evidence="7 12" id="KW-0812">Transmembrane</keyword>
<keyword evidence="9 12" id="KW-1133">Transmembrane helix</keyword>
<dbReference type="EMBL" id="DTDV01000007">
    <property type="protein sequence ID" value="HGK23357.1"/>
    <property type="molecule type" value="Genomic_DNA"/>
</dbReference>
<dbReference type="PANTHER" id="PTHR43390:SF1">
    <property type="entry name" value="CHLOROPLAST PROCESSING PEPTIDASE"/>
    <property type="match status" value="1"/>
</dbReference>
<reference evidence="14" key="1">
    <citation type="journal article" date="2020" name="mSystems">
        <title>Genome- and Community-Level Interaction Insights into Carbon Utilization and Element Cycling Functions of Hydrothermarchaeota in Hydrothermal Sediment.</title>
        <authorList>
            <person name="Zhou Z."/>
            <person name="Liu Y."/>
            <person name="Xu W."/>
            <person name="Pan J."/>
            <person name="Luo Z.H."/>
            <person name="Li M."/>
        </authorList>
    </citation>
    <scope>NUCLEOTIDE SEQUENCE [LARGE SCALE GENOMIC DNA]</scope>
    <source>
        <strain evidence="14">SpSt-70</strain>
    </source>
</reference>
<dbReference type="OMA" id="PTLHGCN"/>
<dbReference type="InterPro" id="IPR019757">
    <property type="entry name" value="Pept_S26A_signal_pept_1_Lys-AS"/>
</dbReference>
<dbReference type="InterPro" id="IPR019533">
    <property type="entry name" value="Peptidase_S26"/>
</dbReference>
<evidence type="ECO:0000259" key="13">
    <source>
        <dbReference type="Pfam" id="PF10502"/>
    </source>
</evidence>
<comment type="catalytic activity">
    <reaction evidence="1 12">
        <text>Cleavage of hydrophobic, N-terminal signal or leader sequences from secreted and periplasmic proteins.</text>
        <dbReference type="EC" id="3.4.21.89"/>
    </reaction>
</comment>
<dbReference type="SUPFAM" id="SSF51306">
    <property type="entry name" value="LexA/Signal peptidase"/>
    <property type="match status" value="1"/>
</dbReference>
<dbReference type="NCBIfam" id="TIGR02227">
    <property type="entry name" value="sigpep_I_bact"/>
    <property type="match status" value="1"/>
</dbReference>
<evidence type="ECO:0000256" key="9">
    <source>
        <dbReference type="ARBA" id="ARBA00022989"/>
    </source>
</evidence>
<keyword evidence="8 12" id="KW-0378">Hydrolase</keyword>
<keyword evidence="10 12" id="KW-0472">Membrane</keyword>
<dbReference type="PROSITE" id="PS00760">
    <property type="entry name" value="SPASE_I_2"/>
    <property type="match status" value="1"/>
</dbReference>
<feature type="transmembrane region" description="Helical" evidence="12">
    <location>
        <begin position="24"/>
        <end position="46"/>
    </location>
</feature>